<accession>A0A8K0GMS9</accession>
<dbReference type="AlphaFoldDB" id="A0A8K0GMS9"/>
<gene>
    <name evidence="2" type="ORF">ILUMI_02854</name>
</gene>
<feature type="region of interest" description="Disordered" evidence="1">
    <location>
        <begin position="1"/>
        <end position="433"/>
    </location>
</feature>
<feature type="compositionally biased region" description="Polar residues" evidence="1">
    <location>
        <begin position="409"/>
        <end position="420"/>
    </location>
</feature>
<dbReference type="EMBL" id="VTPC01001058">
    <property type="protein sequence ID" value="KAF2903328.1"/>
    <property type="molecule type" value="Genomic_DNA"/>
</dbReference>
<evidence type="ECO:0000313" key="2">
    <source>
        <dbReference type="EMBL" id="KAF2903328.1"/>
    </source>
</evidence>
<feature type="compositionally biased region" description="Low complexity" evidence="1">
    <location>
        <begin position="307"/>
        <end position="332"/>
    </location>
</feature>
<feature type="compositionally biased region" description="Basic residues" evidence="1">
    <location>
        <begin position="729"/>
        <end position="738"/>
    </location>
</feature>
<feature type="compositionally biased region" description="Polar residues" evidence="1">
    <location>
        <begin position="55"/>
        <end position="70"/>
    </location>
</feature>
<name>A0A8K0GMS9_IGNLU</name>
<feature type="region of interest" description="Disordered" evidence="1">
    <location>
        <begin position="684"/>
        <end position="738"/>
    </location>
</feature>
<evidence type="ECO:0000256" key="1">
    <source>
        <dbReference type="SAM" id="MobiDB-lite"/>
    </source>
</evidence>
<feature type="compositionally biased region" description="Basic and acidic residues" evidence="1">
    <location>
        <begin position="644"/>
        <end position="660"/>
    </location>
</feature>
<feature type="compositionally biased region" description="Polar residues" evidence="1">
    <location>
        <begin position="256"/>
        <end position="306"/>
    </location>
</feature>
<sequence length="738" mass="79794">MSSALKPVLTSAGAQNPSVPSQLNKPMHPQGAPATYGQPVSHIPQNLVNIPHNPPSSASVHNPAHSNTHSVPHHINTNTHSTSHSANHYSLNVPNASQHYPVSGNTPVSSHSTSLSNHPVSNANQSHTQPTATFSSPPKPLSYNPNFQANLGHSYKPMNVTSTQNVPTTQAVTAASEESSTEKPQSNGTPEVKVTTKAEPPQNHISSPGIKDKPPPVQTSPLPLPEKAKVSPEKPGASNVAAVTAEPKQNADVNKVSESNSTSVDTVEKSSAQTEPASTTVPSNSANTVSNAEVSSSVALPSSTAEVSTQPQHPQTTTTTTTTNTSTVTPVSQLPLQTTNAGSEEVQEPQEPITITTAAGQIQNKPKEQNNQKSTLKLATTPRTPVRKAKTPKLEVTDTSKTLNKNETKSPTQKSPSSGGKSKRTRTKTQPYQSPLPEVEMISKITATTPRNRNSEDKLIIFYKNEFLAVRNSEGGFYVCQAMQNIYKSSPRIRIRWLSQDKNDKEIYTPDFYDYTDFDCILTNLNLGRVDKGKYKLPSNERIRTDSILKRALAVEKGDATPPSLTEEHPDGLDLSLYKEESQLKKRKAAKRKAATPLKTSVKANNTKKSPDQAKVRKVVSKPKTQAVKKSTVLKRALAAKVKKPDVGRAERAAKRRIQEQPKNPVIKTSPVIDQKKAKVLAKVARKPPTIAPPTKIQPPTKQNVKSAKPAASTSKKPVVMAKKEKIVVTRKSKRGKK</sequence>
<reference evidence="2" key="1">
    <citation type="submission" date="2019-08" db="EMBL/GenBank/DDBJ databases">
        <title>The genome of the North American firefly Photinus pyralis.</title>
        <authorList>
            <consortium name="Photinus pyralis genome working group"/>
            <person name="Fallon T.R."/>
            <person name="Sander Lower S.E."/>
            <person name="Weng J.-K."/>
        </authorList>
    </citation>
    <scope>NUCLEOTIDE SEQUENCE</scope>
    <source>
        <strain evidence="2">TRF0915ILg1</strain>
        <tissue evidence="2">Whole body</tissue>
    </source>
</reference>
<feature type="compositionally biased region" description="Pro residues" evidence="1">
    <location>
        <begin position="215"/>
        <end position="224"/>
    </location>
</feature>
<feature type="compositionally biased region" description="Polar residues" evidence="1">
    <location>
        <begin position="353"/>
        <end position="364"/>
    </location>
</feature>
<dbReference type="OrthoDB" id="2017365at2759"/>
<feature type="compositionally biased region" description="Basic and acidic residues" evidence="1">
    <location>
        <begin position="392"/>
        <end position="408"/>
    </location>
</feature>
<organism evidence="2 3">
    <name type="scientific">Ignelater luminosus</name>
    <name type="common">Cucubano</name>
    <name type="synonym">Pyrophorus luminosus</name>
    <dbReference type="NCBI Taxonomy" id="2038154"/>
    <lineage>
        <taxon>Eukaryota</taxon>
        <taxon>Metazoa</taxon>
        <taxon>Ecdysozoa</taxon>
        <taxon>Arthropoda</taxon>
        <taxon>Hexapoda</taxon>
        <taxon>Insecta</taxon>
        <taxon>Pterygota</taxon>
        <taxon>Neoptera</taxon>
        <taxon>Endopterygota</taxon>
        <taxon>Coleoptera</taxon>
        <taxon>Polyphaga</taxon>
        <taxon>Elateriformia</taxon>
        <taxon>Elateroidea</taxon>
        <taxon>Elateridae</taxon>
        <taxon>Agrypninae</taxon>
        <taxon>Pyrophorini</taxon>
        <taxon>Ignelater</taxon>
    </lineage>
</organism>
<keyword evidence="3" id="KW-1185">Reference proteome</keyword>
<feature type="region of interest" description="Disordered" evidence="1">
    <location>
        <begin position="644"/>
        <end position="672"/>
    </location>
</feature>
<feature type="compositionally biased region" description="Low complexity" evidence="1">
    <location>
        <begin position="706"/>
        <end position="718"/>
    </location>
</feature>
<proteinExistence type="predicted"/>
<feature type="compositionally biased region" description="Low complexity" evidence="1">
    <location>
        <begin position="73"/>
        <end position="88"/>
    </location>
</feature>
<feature type="compositionally biased region" description="Polar residues" evidence="1">
    <location>
        <begin position="371"/>
        <end position="383"/>
    </location>
</feature>
<protein>
    <recommendedName>
        <fullName evidence="4">Muscle M-line assembly protein unc-89</fullName>
    </recommendedName>
</protein>
<feature type="compositionally biased region" description="Polar residues" evidence="1">
    <location>
        <begin position="89"/>
        <end position="136"/>
    </location>
</feature>
<feature type="compositionally biased region" description="Polar residues" evidence="1">
    <location>
        <begin position="12"/>
        <end position="24"/>
    </location>
</feature>
<feature type="compositionally biased region" description="Polar residues" evidence="1">
    <location>
        <begin position="598"/>
        <end position="608"/>
    </location>
</feature>
<feature type="compositionally biased region" description="Polar residues" evidence="1">
    <location>
        <begin position="159"/>
        <end position="189"/>
    </location>
</feature>
<dbReference type="Proteomes" id="UP000801492">
    <property type="component" value="Unassembled WGS sequence"/>
</dbReference>
<feature type="region of interest" description="Disordered" evidence="1">
    <location>
        <begin position="587"/>
        <end position="624"/>
    </location>
</feature>
<evidence type="ECO:0000313" key="3">
    <source>
        <dbReference type="Proteomes" id="UP000801492"/>
    </source>
</evidence>
<evidence type="ECO:0008006" key="4">
    <source>
        <dbReference type="Google" id="ProtNLM"/>
    </source>
</evidence>
<comment type="caution">
    <text evidence="2">The sequence shown here is derived from an EMBL/GenBank/DDBJ whole genome shotgun (WGS) entry which is preliminary data.</text>
</comment>